<dbReference type="InterPro" id="IPR052539">
    <property type="entry name" value="MGD_biosynthesis_adapter"/>
</dbReference>
<gene>
    <name evidence="2" type="primary">mobB</name>
    <name evidence="2" type="ORF">O9H85_06600</name>
</gene>
<dbReference type="Gene3D" id="3.40.50.300">
    <property type="entry name" value="P-loop containing nucleotide triphosphate hydrolases"/>
    <property type="match status" value="1"/>
</dbReference>
<dbReference type="NCBIfam" id="TIGR00176">
    <property type="entry name" value="mobB"/>
    <property type="match status" value="1"/>
</dbReference>
<dbReference type="EMBL" id="JAQAGZ010000003">
    <property type="protein sequence ID" value="MCZ8512100.1"/>
    <property type="molecule type" value="Genomic_DNA"/>
</dbReference>
<dbReference type="SUPFAM" id="SSF52540">
    <property type="entry name" value="P-loop containing nucleoside triphosphate hydrolases"/>
    <property type="match status" value="1"/>
</dbReference>
<dbReference type="InterPro" id="IPR027417">
    <property type="entry name" value="P-loop_NTPase"/>
</dbReference>
<keyword evidence="3" id="KW-1185">Reference proteome</keyword>
<comment type="caution">
    <text evidence="2">The sequence shown here is derived from an EMBL/GenBank/DDBJ whole genome shotgun (WGS) entry which is preliminary data.</text>
</comment>
<name>A0ABT4Q5F4_9BACL</name>
<evidence type="ECO:0000313" key="2">
    <source>
        <dbReference type="EMBL" id="MCZ8512100.1"/>
    </source>
</evidence>
<dbReference type="Proteomes" id="UP001527882">
    <property type="component" value="Unassembled WGS sequence"/>
</dbReference>
<evidence type="ECO:0000313" key="3">
    <source>
        <dbReference type="Proteomes" id="UP001527882"/>
    </source>
</evidence>
<reference evidence="2 3" key="1">
    <citation type="submission" date="2022-12" db="EMBL/GenBank/DDBJ databases">
        <title>Draft genome sequence of Paenibacillus sp. dW9.</title>
        <authorList>
            <person name="Choi E.-W."/>
            <person name="Kim D.-U."/>
        </authorList>
    </citation>
    <scope>NUCLEOTIDE SEQUENCE [LARGE SCALE GENOMIC DNA]</scope>
    <source>
        <strain evidence="3">dW9</strain>
    </source>
</reference>
<proteinExistence type="predicted"/>
<protein>
    <submittedName>
        <fullName evidence="2">Molybdopterin-guanine dinucleotide biosynthesis protein B</fullName>
    </submittedName>
</protein>
<dbReference type="PANTHER" id="PTHR40072:SF1">
    <property type="entry name" value="MOLYBDOPTERIN-GUANINE DINUCLEOTIDE BIOSYNTHESIS ADAPTER PROTEIN"/>
    <property type="match status" value="1"/>
</dbReference>
<dbReference type="InterPro" id="IPR004435">
    <property type="entry name" value="MobB_dom"/>
</dbReference>
<evidence type="ECO:0000259" key="1">
    <source>
        <dbReference type="Pfam" id="PF03205"/>
    </source>
</evidence>
<dbReference type="CDD" id="cd03116">
    <property type="entry name" value="MobB"/>
    <property type="match status" value="1"/>
</dbReference>
<organism evidence="2 3">
    <name type="scientific">Paenibacillus gyeongsangnamensis</name>
    <dbReference type="NCBI Taxonomy" id="3388067"/>
    <lineage>
        <taxon>Bacteria</taxon>
        <taxon>Bacillati</taxon>
        <taxon>Bacillota</taxon>
        <taxon>Bacilli</taxon>
        <taxon>Bacillales</taxon>
        <taxon>Paenibacillaceae</taxon>
        <taxon>Paenibacillus</taxon>
    </lineage>
</organism>
<dbReference type="PANTHER" id="PTHR40072">
    <property type="entry name" value="MOLYBDOPTERIN-GUANINE DINUCLEOTIDE BIOSYNTHESIS ADAPTER PROTEIN-RELATED"/>
    <property type="match status" value="1"/>
</dbReference>
<dbReference type="RefSeq" id="WP_269880487.1">
    <property type="nucleotide sequence ID" value="NZ_JAQAGZ010000003.1"/>
</dbReference>
<feature type="domain" description="Molybdopterin-guanine dinucleotide biosynthesis protein B (MobB)" evidence="1">
    <location>
        <begin position="4"/>
        <end position="118"/>
    </location>
</feature>
<accession>A0ABT4Q5F4</accession>
<sequence length="169" mass="18178">MTKVIGFAGFSGSGKTTLIARLTPIFEARGVRVAVIKHDAHGHYKEVEGTDSAQLYGAGASAVVVVSPGEVRYRERGESRLDSVLERLEIRYDLVIVEGFKYGSHDKIAVFRTPEQAAILKELPVPPVAWVTTDLAVIGQAPGGIPVFPADDAEGIARFVAERCGLRGF</sequence>
<dbReference type="Pfam" id="PF03205">
    <property type="entry name" value="MobB"/>
    <property type="match status" value="1"/>
</dbReference>